<dbReference type="GO" id="GO:0046872">
    <property type="term" value="F:metal ion binding"/>
    <property type="evidence" value="ECO:0007669"/>
    <property type="project" value="UniProtKB-KW"/>
</dbReference>
<evidence type="ECO:0000259" key="6">
    <source>
        <dbReference type="Pfam" id="PF02777"/>
    </source>
</evidence>
<feature type="domain" description="Manganese/iron superoxide dismutase C-terminal" evidence="6">
    <location>
        <begin position="81"/>
        <end position="171"/>
    </location>
</feature>
<organism evidence="7">
    <name type="scientific">marine metagenome</name>
    <dbReference type="NCBI Taxonomy" id="408172"/>
    <lineage>
        <taxon>unclassified sequences</taxon>
        <taxon>metagenomes</taxon>
        <taxon>ecological metagenomes</taxon>
    </lineage>
</organism>
<dbReference type="SUPFAM" id="SSF46609">
    <property type="entry name" value="Fe,Mn superoxide dismutase (SOD), N-terminal domain"/>
    <property type="match status" value="1"/>
</dbReference>
<dbReference type="Pfam" id="PF00081">
    <property type="entry name" value="Sod_Fe_N"/>
    <property type="match status" value="1"/>
</dbReference>
<dbReference type="GO" id="GO:0004784">
    <property type="term" value="F:superoxide dismutase activity"/>
    <property type="evidence" value="ECO:0007669"/>
    <property type="project" value="UniProtKB-EC"/>
</dbReference>
<proteinExistence type="inferred from homology"/>
<evidence type="ECO:0000259" key="5">
    <source>
        <dbReference type="Pfam" id="PF00081"/>
    </source>
</evidence>
<dbReference type="Gene3D" id="3.55.40.20">
    <property type="entry name" value="Iron/manganese superoxide dismutase, C-terminal domain"/>
    <property type="match status" value="1"/>
</dbReference>
<dbReference type="EMBL" id="UINC01042107">
    <property type="protein sequence ID" value="SVB44294.1"/>
    <property type="molecule type" value="Genomic_DNA"/>
</dbReference>
<evidence type="ECO:0000256" key="3">
    <source>
        <dbReference type="ARBA" id="ARBA00022723"/>
    </source>
</evidence>
<dbReference type="InterPro" id="IPR019832">
    <property type="entry name" value="Mn/Fe_SOD_C"/>
</dbReference>
<protein>
    <recommendedName>
        <fullName evidence="2">superoxide dismutase</fullName>
        <ecNumber evidence="2">1.15.1.1</ecNumber>
    </recommendedName>
</protein>
<reference evidence="7" key="1">
    <citation type="submission" date="2018-05" db="EMBL/GenBank/DDBJ databases">
        <authorList>
            <person name="Lanie J.A."/>
            <person name="Ng W.-L."/>
            <person name="Kazmierczak K.M."/>
            <person name="Andrzejewski T.M."/>
            <person name="Davidsen T.M."/>
            <person name="Wayne K.J."/>
            <person name="Tettelin H."/>
            <person name="Glass J.I."/>
            <person name="Rusch D."/>
            <person name="Podicherti R."/>
            <person name="Tsui H.-C.T."/>
            <person name="Winkler M.E."/>
        </authorList>
    </citation>
    <scope>NUCLEOTIDE SEQUENCE</scope>
</reference>
<dbReference type="Pfam" id="PF02777">
    <property type="entry name" value="Sod_Fe_C"/>
    <property type="match status" value="1"/>
</dbReference>
<dbReference type="InterPro" id="IPR019831">
    <property type="entry name" value="Mn/Fe_SOD_N"/>
</dbReference>
<sequence>LDKLLEEKAKYTQITLPYGRTDLKPVMSKDTLDYHYKLYKGYVDKANRRKGGDFQIAGAFLHSLYFAQFKKPSSSNKPTDSALELINSKHGTFDKFQTKFEETAMAIEGSGWVYMDTSGNIKTIHHHKKINNIALVVDWWEHSWALDYKADKASYIMNTWRIINWGVINDRINSSA</sequence>
<evidence type="ECO:0000256" key="4">
    <source>
        <dbReference type="ARBA" id="ARBA00023002"/>
    </source>
</evidence>
<name>A0A382E2E8_9ZZZZ</name>
<dbReference type="PANTHER" id="PTHR42769:SF3">
    <property type="entry name" value="SUPEROXIDE DISMUTASE [FE] 2, CHLOROPLASTIC"/>
    <property type="match status" value="1"/>
</dbReference>
<dbReference type="InterPro" id="IPR036324">
    <property type="entry name" value="Mn/Fe_SOD_N_sf"/>
</dbReference>
<dbReference type="SUPFAM" id="SSF54719">
    <property type="entry name" value="Fe,Mn superoxide dismutase (SOD), C-terminal domain"/>
    <property type="match status" value="1"/>
</dbReference>
<comment type="similarity">
    <text evidence="1">Belongs to the iron/manganese superoxide dismutase family.</text>
</comment>
<evidence type="ECO:0000256" key="1">
    <source>
        <dbReference type="ARBA" id="ARBA00008714"/>
    </source>
</evidence>
<dbReference type="PANTHER" id="PTHR42769">
    <property type="entry name" value="SUPEROXIDE DISMUTASE"/>
    <property type="match status" value="1"/>
</dbReference>
<keyword evidence="4" id="KW-0560">Oxidoreductase</keyword>
<dbReference type="EC" id="1.15.1.1" evidence="2"/>
<evidence type="ECO:0000256" key="2">
    <source>
        <dbReference type="ARBA" id="ARBA00012682"/>
    </source>
</evidence>
<keyword evidence="3" id="KW-0479">Metal-binding</keyword>
<feature type="non-terminal residue" evidence="7">
    <location>
        <position position="1"/>
    </location>
</feature>
<evidence type="ECO:0000313" key="7">
    <source>
        <dbReference type="EMBL" id="SVB44294.1"/>
    </source>
</evidence>
<accession>A0A382E2E8</accession>
<feature type="domain" description="Manganese/iron superoxide dismutase N-terminal" evidence="5">
    <location>
        <begin position="10"/>
        <end position="48"/>
    </location>
</feature>
<dbReference type="InterPro" id="IPR036314">
    <property type="entry name" value="SOD_C_sf"/>
</dbReference>
<dbReference type="AlphaFoldDB" id="A0A382E2E8"/>
<gene>
    <name evidence="7" type="ORF">METZ01_LOCUS197148</name>
</gene>